<dbReference type="GO" id="GO:0004866">
    <property type="term" value="F:endopeptidase inhibitor activity"/>
    <property type="evidence" value="ECO:0007669"/>
    <property type="project" value="TreeGrafter"/>
</dbReference>
<feature type="domain" description="Bacterial alpha-2-macroglobulin MG10" evidence="1">
    <location>
        <begin position="82"/>
        <end position="206"/>
    </location>
</feature>
<evidence type="ECO:0000259" key="1">
    <source>
        <dbReference type="Pfam" id="PF17973"/>
    </source>
</evidence>
<reference evidence="2 3" key="1">
    <citation type="submission" date="2017-01" db="EMBL/GenBank/DDBJ databases">
        <title>Novel large sulfur bacteria in the metagenomes of groundwater-fed chemosynthetic microbial mats in the Lake Huron basin.</title>
        <authorList>
            <person name="Sharrar A.M."/>
            <person name="Flood B.E."/>
            <person name="Bailey J.V."/>
            <person name="Jones D.S."/>
            <person name="Biddanda B."/>
            <person name="Ruberg S.A."/>
            <person name="Marcus D.N."/>
            <person name="Dick G.J."/>
        </authorList>
    </citation>
    <scope>NUCLEOTIDE SEQUENCE [LARGE SCALE GENOMIC DNA]</scope>
    <source>
        <strain evidence="2">A8</strain>
    </source>
</reference>
<protein>
    <recommendedName>
        <fullName evidence="1">Bacterial alpha-2-macroglobulin MG10 domain-containing protein</fullName>
    </recommendedName>
</protein>
<dbReference type="InterPro" id="IPR041246">
    <property type="entry name" value="Bact_MG10"/>
</dbReference>
<dbReference type="Proteomes" id="UP000192491">
    <property type="component" value="Unassembled WGS sequence"/>
</dbReference>
<evidence type="ECO:0000313" key="2">
    <source>
        <dbReference type="EMBL" id="OQX07248.1"/>
    </source>
</evidence>
<dbReference type="InterPro" id="IPR051802">
    <property type="entry name" value="YfhM-like"/>
</dbReference>
<dbReference type="Pfam" id="PF17973">
    <property type="entry name" value="bMG10"/>
    <property type="match status" value="1"/>
</dbReference>
<dbReference type="PANTHER" id="PTHR40094:SF1">
    <property type="entry name" value="UBIQUITIN DOMAIN-CONTAINING PROTEIN"/>
    <property type="match status" value="1"/>
</dbReference>
<sequence length="228" mass="24066">WALLSVAHYLSSSQQPLAVQYTLDQGTATPLNSAQPLLSQLLNAQDAAFQLALHNDGDRKLYASVTQRGIAPAGNEQAEASGIELQATLLDKQGSTVWDTTAATSTSTLPLQQGQDYTLNVTVTNPGTAAIKHVALSTLLPSGMEIGTASADKPAGITYQDVRDDRVLSYFDLAAGETKTVKVKLNAAFLGEFYFPAISGEAMYQPAVRARTAGLAVKIMKVVPGAMP</sequence>
<dbReference type="AlphaFoldDB" id="A0A1Y1QJJ3"/>
<dbReference type="InterPro" id="IPR013783">
    <property type="entry name" value="Ig-like_fold"/>
</dbReference>
<dbReference type="PANTHER" id="PTHR40094">
    <property type="entry name" value="ALPHA-2-MACROGLOBULIN HOMOLOG"/>
    <property type="match status" value="1"/>
</dbReference>
<gene>
    <name evidence="2" type="ORF">BWK73_28575</name>
</gene>
<organism evidence="2 3">
    <name type="scientific">Thiothrix lacustris</name>
    <dbReference type="NCBI Taxonomy" id="525917"/>
    <lineage>
        <taxon>Bacteria</taxon>
        <taxon>Pseudomonadati</taxon>
        <taxon>Pseudomonadota</taxon>
        <taxon>Gammaproteobacteria</taxon>
        <taxon>Thiotrichales</taxon>
        <taxon>Thiotrichaceae</taxon>
        <taxon>Thiothrix</taxon>
    </lineage>
</organism>
<evidence type="ECO:0000313" key="3">
    <source>
        <dbReference type="Proteomes" id="UP000192491"/>
    </source>
</evidence>
<feature type="non-terminal residue" evidence="2">
    <location>
        <position position="1"/>
    </location>
</feature>
<dbReference type="EMBL" id="MTEJ01000215">
    <property type="protein sequence ID" value="OQX07248.1"/>
    <property type="molecule type" value="Genomic_DNA"/>
</dbReference>
<proteinExistence type="predicted"/>
<comment type="caution">
    <text evidence="2">The sequence shown here is derived from an EMBL/GenBank/DDBJ whole genome shotgun (WGS) entry which is preliminary data.</text>
</comment>
<accession>A0A1Y1QJJ3</accession>
<dbReference type="Gene3D" id="2.60.40.10">
    <property type="entry name" value="Immunoglobulins"/>
    <property type="match status" value="1"/>
</dbReference>
<name>A0A1Y1QJJ3_9GAMM</name>